<dbReference type="EMBL" id="CYKH01001489">
    <property type="protein sequence ID" value="CUG87306.1"/>
    <property type="molecule type" value="Genomic_DNA"/>
</dbReference>
<organism evidence="3 4">
    <name type="scientific">Bodo saltans</name>
    <name type="common">Flagellated protozoan</name>
    <dbReference type="NCBI Taxonomy" id="75058"/>
    <lineage>
        <taxon>Eukaryota</taxon>
        <taxon>Discoba</taxon>
        <taxon>Euglenozoa</taxon>
        <taxon>Kinetoplastea</taxon>
        <taxon>Metakinetoplastina</taxon>
        <taxon>Eubodonida</taxon>
        <taxon>Bodonidae</taxon>
        <taxon>Bodo</taxon>
    </lineage>
</organism>
<feature type="region of interest" description="Disordered" evidence="2">
    <location>
        <begin position="147"/>
        <end position="170"/>
    </location>
</feature>
<evidence type="ECO:0000313" key="3">
    <source>
        <dbReference type="EMBL" id="CUG87306.1"/>
    </source>
</evidence>
<feature type="coiled-coil region" evidence="1">
    <location>
        <begin position="212"/>
        <end position="246"/>
    </location>
</feature>
<sequence length="256" mass="29584">MVHDYPLERTLASCAQLMKEISSVRSELQTNAETLNDMMQHHSVLEASKKRLAELTKHERTMAKRSASLSDAKRIEEARVKDLSRQLASLAKQTEMTELYLNMLDHEIEDALRQEEGEERARVQQDLIKKKKKKAIKKTHIQVLEGLPATQDEEGALDEGDEEEEDEPWTREEEVEYLQLQSAQELLRGELKQLSLRVDDQRVELRAMLDTLDEGETAVIGKRAECEKLEDEAEHWRQELERLLQASALSLPNQMQ</sequence>
<proteinExistence type="predicted"/>
<evidence type="ECO:0000256" key="1">
    <source>
        <dbReference type="SAM" id="Coils"/>
    </source>
</evidence>
<dbReference type="AlphaFoldDB" id="A0A0S4JAE2"/>
<protein>
    <submittedName>
        <fullName evidence="3">Uncharacterized protein</fullName>
    </submittedName>
</protein>
<gene>
    <name evidence="3" type="ORF">BSAL_09560</name>
</gene>
<keyword evidence="1" id="KW-0175">Coiled coil</keyword>
<evidence type="ECO:0000313" key="4">
    <source>
        <dbReference type="Proteomes" id="UP000051952"/>
    </source>
</evidence>
<dbReference type="Proteomes" id="UP000051952">
    <property type="component" value="Unassembled WGS sequence"/>
</dbReference>
<keyword evidence="4" id="KW-1185">Reference proteome</keyword>
<evidence type="ECO:0000256" key="2">
    <source>
        <dbReference type="SAM" id="MobiDB-lite"/>
    </source>
</evidence>
<reference evidence="4" key="1">
    <citation type="submission" date="2015-09" db="EMBL/GenBank/DDBJ databases">
        <authorList>
            <consortium name="Pathogen Informatics"/>
        </authorList>
    </citation>
    <scope>NUCLEOTIDE SEQUENCE [LARGE SCALE GENOMIC DNA]</scope>
    <source>
        <strain evidence="4">Lake Konstanz</strain>
    </source>
</reference>
<feature type="coiled-coil region" evidence="1">
    <location>
        <begin position="73"/>
        <end position="121"/>
    </location>
</feature>
<name>A0A0S4JAE2_BODSA</name>
<accession>A0A0S4JAE2</accession>
<dbReference type="VEuPathDB" id="TriTrypDB:BSAL_09560"/>
<feature type="compositionally biased region" description="Acidic residues" evidence="2">
    <location>
        <begin position="151"/>
        <end position="167"/>
    </location>
</feature>